<evidence type="ECO:0000313" key="1">
    <source>
        <dbReference type="EMBL" id="CAF1668567.1"/>
    </source>
</evidence>
<reference evidence="1" key="1">
    <citation type="submission" date="2021-02" db="EMBL/GenBank/DDBJ databases">
        <authorList>
            <person name="Nowell W R."/>
        </authorList>
    </citation>
    <scope>NUCLEOTIDE SEQUENCE</scope>
</reference>
<accession>A0A816G2Z1</accession>
<protein>
    <submittedName>
        <fullName evidence="1">Uncharacterized protein</fullName>
    </submittedName>
</protein>
<organism evidence="1 2">
    <name type="scientific">Adineta ricciae</name>
    <name type="common">Rotifer</name>
    <dbReference type="NCBI Taxonomy" id="249248"/>
    <lineage>
        <taxon>Eukaryota</taxon>
        <taxon>Metazoa</taxon>
        <taxon>Spiralia</taxon>
        <taxon>Gnathifera</taxon>
        <taxon>Rotifera</taxon>
        <taxon>Eurotatoria</taxon>
        <taxon>Bdelloidea</taxon>
        <taxon>Adinetida</taxon>
        <taxon>Adinetidae</taxon>
        <taxon>Adineta</taxon>
    </lineage>
</organism>
<gene>
    <name evidence="1" type="ORF">XAT740_LOCUS58236</name>
</gene>
<comment type="caution">
    <text evidence="1">The sequence shown here is derived from an EMBL/GenBank/DDBJ whole genome shotgun (WGS) entry which is preliminary data.</text>
</comment>
<keyword evidence="2" id="KW-1185">Reference proteome</keyword>
<name>A0A816G2Z1_ADIRI</name>
<proteinExistence type="predicted"/>
<dbReference type="Proteomes" id="UP000663828">
    <property type="component" value="Unassembled WGS sequence"/>
</dbReference>
<dbReference type="EMBL" id="CAJNOR010012581">
    <property type="protein sequence ID" value="CAF1668567.1"/>
    <property type="molecule type" value="Genomic_DNA"/>
</dbReference>
<evidence type="ECO:0000313" key="2">
    <source>
        <dbReference type="Proteomes" id="UP000663828"/>
    </source>
</evidence>
<sequence length="84" mass="9995">MTYVLRSRLTLEQLFQFNNFAILIASIDYAASFYVHCLSSRLFRQEFYNVIHLVRNRRVGVVTQLFGHEATQNQIQLTQLRTRK</sequence>
<dbReference type="AlphaFoldDB" id="A0A816G2Z1"/>